<evidence type="ECO:0000313" key="2">
    <source>
        <dbReference type="EMBL" id="MEL1249112.1"/>
    </source>
</evidence>
<keyword evidence="1" id="KW-1133">Transmembrane helix</keyword>
<reference evidence="2 3" key="1">
    <citation type="submission" date="2024-04" db="EMBL/GenBank/DDBJ databases">
        <title>Aurantiacibacter sp. DGU6 16S ribosomal RNA gene Genome sequencing and assembly.</title>
        <authorList>
            <person name="Park S."/>
        </authorList>
    </citation>
    <scope>NUCLEOTIDE SEQUENCE [LARGE SCALE GENOMIC DNA]</scope>
    <source>
        <strain evidence="2 3">DGU6</strain>
    </source>
</reference>
<organism evidence="2 3">
    <name type="scientific">Aurantiacibacter gilvus</name>
    <dbReference type="NCBI Taxonomy" id="3139141"/>
    <lineage>
        <taxon>Bacteria</taxon>
        <taxon>Pseudomonadati</taxon>
        <taxon>Pseudomonadota</taxon>
        <taxon>Alphaproteobacteria</taxon>
        <taxon>Sphingomonadales</taxon>
        <taxon>Erythrobacteraceae</taxon>
        <taxon>Aurantiacibacter</taxon>
    </lineage>
</organism>
<dbReference type="RefSeq" id="WP_341671653.1">
    <property type="nucleotide sequence ID" value="NZ_JBBYHV010000001.1"/>
</dbReference>
<dbReference type="Proteomes" id="UP001497045">
    <property type="component" value="Unassembled WGS sequence"/>
</dbReference>
<feature type="transmembrane region" description="Helical" evidence="1">
    <location>
        <begin position="262"/>
        <end position="288"/>
    </location>
</feature>
<feature type="transmembrane region" description="Helical" evidence="1">
    <location>
        <begin position="61"/>
        <end position="81"/>
    </location>
</feature>
<dbReference type="SUPFAM" id="SSF103473">
    <property type="entry name" value="MFS general substrate transporter"/>
    <property type="match status" value="1"/>
</dbReference>
<dbReference type="InterPro" id="IPR036259">
    <property type="entry name" value="MFS_trans_sf"/>
</dbReference>
<evidence type="ECO:0008006" key="4">
    <source>
        <dbReference type="Google" id="ProtNLM"/>
    </source>
</evidence>
<sequence>MASASQTKFAADEERRDSDHISFLRHRRWRWLKVATVLSLVVIVSYLLIDVEPRHNGGTWYGYTLGTIGAGLIVWLALLGIRKRRMTEGKWSLKAWTSAHVYLGLALIVIGTMHTGFQLGWNVHTLAWALMILVIVSGIYGIVVYAMLPEKISANRREMTKGEMLDALAAIDRQLDNASQPLGRAESDLVIAALEQDPFAFGIVTRLSGNYRKCRTTAALKAFGEGAVHDEETDKVVKLLRKRRAQLDQIRRQMKLRALLDIWLYVHVPVTIALLAALTAHIISVFYYW</sequence>
<name>A0ABU9IBF5_9SPHN</name>
<protein>
    <recommendedName>
        <fullName evidence="4">Ferric reductase like transmembrane component</fullName>
    </recommendedName>
</protein>
<feature type="transmembrane region" description="Helical" evidence="1">
    <location>
        <begin position="127"/>
        <end position="148"/>
    </location>
</feature>
<evidence type="ECO:0000313" key="3">
    <source>
        <dbReference type="Proteomes" id="UP001497045"/>
    </source>
</evidence>
<keyword evidence="1" id="KW-0472">Membrane</keyword>
<feature type="transmembrane region" description="Helical" evidence="1">
    <location>
        <begin position="101"/>
        <end position="121"/>
    </location>
</feature>
<comment type="caution">
    <text evidence="2">The sequence shown here is derived from an EMBL/GenBank/DDBJ whole genome shotgun (WGS) entry which is preliminary data.</text>
</comment>
<keyword evidence="1" id="KW-0812">Transmembrane</keyword>
<feature type="transmembrane region" description="Helical" evidence="1">
    <location>
        <begin position="31"/>
        <end position="49"/>
    </location>
</feature>
<proteinExistence type="predicted"/>
<accession>A0ABU9IBF5</accession>
<evidence type="ECO:0000256" key="1">
    <source>
        <dbReference type="SAM" id="Phobius"/>
    </source>
</evidence>
<keyword evidence="3" id="KW-1185">Reference proteome</keyword>
<gene>
    <name evidence="2" type="ORF">AAEO60_00350</name>
</gene>
<dbReference type="EMBL" id="JBBYHV010000001">
    <property type="protein sequence ID" value="MEL1249112.1"/>
    <property type="molecule type" value="Genomic_DNA"/>
</dbReference>